<protein>
    <submittedName>
        <fullName evidence="1">E3 ubiquitin-protein ligase</fullName>
    </submittedName>
</protein>
<dbReference type="EMBL" id="WTPW01000631">
    <property type="protein sequence ID" value="KAF0492993.1"/>
    <property type="molecule type" value="Genomic_DNA"/>
</dbReference>
<dbReference type="PANTHER" id="PTHR22605:SF1">
    <property type="entry name" value="RZ-TYPE DOMAIN-CONTAINING PROTEIN"/>
    <property type="match status" value="1"/>
</dbReference>
<evidence type="ECO:0000313" key="1">
    <source>
        <dbReference type="EMBL" id="KAF0492993.1"/>
    </source>
</evidence>
<dbReference type="PANTHER" id="PTHR22605">
    <property type="entry name" value="RZ-TYPE DOMAIN-CONTAINING PROTEIN"/>
    <property type="match status" value="1"/>
</dbReference>
<accession>A0A8H4EJ15</accession>
<dbReference type="GO" id="GO:0004842">
    <property type="term" value="F:ubiquitin-protein transferase activity"/>
    <property type="evidence" value="ECO:0007669"/>
    <property type="project" value="InterPro"/>
</dbReference>
<keyword evidence="2" id="KW-1185">Reference proteome</keyword>
<dbReference type="GO" id="GO:0016887">
    <property type="term" value="F:ATP hydrolysis activity"/>
    <property type="evidence" value="ECO:0007669"/>
    <property type="project" value="InterPro"/>
</dbReference>
<dbReference type="InterPro" id="IPR031248">
    <property type="entry name" value="RNF213"/>
</dbReference>
<reference evidence="1 2" key="1">
    <citation type="journal article" date="2019" name="Environ. Microbiol.">
        <title>At the nexus of three kingdoms: the genome of the mycorrhizal fungus Gigaspora margarita provides insights into plant, endobacterial and fungal interactions.</title>
        <authorList>
            <person name="Venice F."/>
            <person name="Ghignone S."/>
            <person name="Salvioli di Fossalunga A."/>
            <person name="Amselem J."/>
            <person name="Novero M."/>
            <person name="Xianan X."/>
            <person name="Sedzielewska Toro K."/>
            <person name="Morin E."/>
            <person name="Lipzen A."/>
            <person name="Grigoriev I.V."/>
            <person name="Henrissat B."/>
            <person name="Martin F.M."/>
            <person name="Bonfante P."/>
        </authorList>
    </citation>
    <scope>NUCLEOTIDE SEQUENCE [LARGE SCALE GENOMIC DNA]</scope>
    <source>
        <strain evidence="1 2">BEG34</strain>
    </source>
</reference>
<comment type="caution">
    <text evidence="1">The sequence shown here is derived from an EMBL/GenBank/DDBJ whole genome shotgun (WGS) entry which is preliminary data.</text>
</comment>
<dbReference type="Proteomes" id="UP000439903">
    <property type="component" value="Unassembled WGS sequence"/>
</dbReference>
<proteinExistence type="predicted"/>
<dbReference type="OrthoDB" id="2400221at2759"/>
<dbReference type="AlphaFoldDB" id="A0A8H4EJ15"/>
<gene>
    <name evidence="1" type="ORF">F8M41_021495</name>
</gene>
<organism evidence="1 2">
    <name type="scientific">Gigaspora margarita</name>
    <dbReference type="NCBI Taxonomy" id="4874"/>
    <lineage>
        <taxon>Eukaryota</taxon>
        <taxon>Fungi</taxon>
        <taxon>Fungi incertae sedis</taxon>
        <taxon>Mucoromycota</taxon>
        <taxon>Glomeromycotina</taxon>
        <taxon>Glomeromycetes</taxon>
        <taxon>Diversisporales</taxon>
        <taxon>Gigasporaceae</taxon>
        <taxon>Gigaspora</taxon>
    </lineage>
</organism>
<evidence type="ECO:0000313" key="2">
    <source>
        <dbReference type="Proteomes" id="UP000439903"/>
    </source>
</evidence>
<name>A0A8H4EJ15_GIGMA</name>
<sequence>MVKTQTNYPYFAELLYALQAFIRKVEKPFSIRLRDVKRAIKIFKFFKENFGKFNYVQNNSKIIPPETRSLVLALSLCYLFRLYDQSKHREYRKEMIYIIEKHQKIDKPQSRIEWSKDF</sequence>